<feature type="signal peptide" evidence="7">
    <location>
        <begin position="1"/>
        <end position="20"/>
    </location>
</feature>
<keyword evidence="2" id="KW-0479">Metal-binding</keyword>
<keyword evidence="3 6" id="KW-0378">Hydrolase</keyword>
<evidence type="ECO:0000256" key="2">
    <source>
        <dbReference type="ARBA" id="ARBA00022723"/>
    </source>
</evidence>
<dbReference type="EMBL" id="QUZK01000022">
    <property type="protein sequence ID" value="RFF31235.1"/>
    <property type="molecule type" value="Genomic_DNA"/>
</dbReference>
<dbReference type="PANTHER" id="PTHR22726:SF24">
    <property type="entry name" value="M48 FAMILY METALLOPEPTIDASE"/>
    <property type="match status" value="1"/>
</dbReference>
<keyword evidence="5 6" id="KW-0482">Metalloprotease</keyword>
<evidence type="ECO:0000259" key="8">
    <source>
        <dbReference type="Pfam" id="PF01435"/>
    </source>
</evidence>
<dbReference type="Gene3D" id="1.25.40.10">
    <property type="entry name" value="Tetratricopeptide repeat domain"/>
    <property type="match status" value="1"/>
</dbReference>
<feature type="domain" description="Peptidase M48" evidence="8">
    <location>
        <begin position="64"/>
        <end position="247"/>
    </location>
</feature>
<evidence type="ECO:0000256" key="3">
    <source>
        <dbReference type="ARBA" id="ARBA00022801"/>
    </source>
</evidence>
<keyword evidence="7" id="KW-0732">Signal</keyword>
<dbReference type="Proteomes" id="UP000260351">
    <property type="component" value="Unassembled WGS sequence"/>
</dbReference>
<dbReference type="RefSeq" id="WP_116650083.1">
    <property type="nucleotide sequence ID" value="NZ_QUZK01000022.1"/>
</dbReference>
<evidence type="ECO:0000313" key="10">
    <source>
        <dbReference type="Proteomes" id="UP000260351"/>
    </source>
</evidence>
<comment type="cofactor">
    <cofactor evidence="6">
        <name>Zn(2+)</name>
        <dbReference type="ChEBI" id="CHEBI:29105"/>
    </cofactor>
    <text evidence="6">Binds 1 zinc ion per subunit.</text>
</comment>
<dbReference type="GO" id="GO:0051603">
    <property type="term" value="P:proteolysis involved in protein catabolic process"/>
    <property type="evidence" value="ECO:0007669"/>
    <property type="project" value="TreeGrafter"/>
</dbReference>
<keyword evidence="1 6" id="KW-0645">Protease</keyword>
<comment type="caution">
    <text evidence="9">The sequence shown here is derived from an EMBL/GenBank/DDBJ whole genome shotgun (WGS) entry which is preliminary data.</text>
</comment>
<dbReference type="InterPro" id="IPR011990">
    <property type="entry name" value="TPR-like_helical_dom_sf"/>
</dbReference>
<evidence type="ECO:0000256" key="7">
    <source>
        <dbReference type="SAM" id="SignalP"/>
    </source>
</evidence>
<organism evidence="9 10">
    <name type="scientific">Wenzhouxiangella sediminis</name>
    <dbReference type="NCBI Taxonomy" id="1792836"/>
    <lineage>
        <taxon>Bacteria</taxon>
        <taxon>Pseudomonadati</taxon>
        <taxon>Pseudomonadota</taxon>
        <taxon>Gammaproteobacteria</taxon>
        <taxon>Chromatiales</taxon>
        <taxon>Wenzhouxiangellaceae</taxon>
        <taxon>Wenzhouxiangella</taxon>
    </lineage>
</organism>
<accession>A0A3E1KAA2</accession>
<dbReference type="SMART" id="SM00028">
    <property type="entry name" value="TPR"/>
    <property type="match status" value="3"/>
</dbReference>
<gene>
    <name evidence="9" type="ORF">DZC52_05305</name>
</gene>
<dbReference type="InterPro" id="IPR001915">
    <property type="entry name" value="Peptidase_M48"/>
</dbReference>
<evidence type="ECO:0000313" key="9">
    <source>
        <dbReference type="EMBL" id="RFF31235.1"/>
    </source>
</evidence>
<evidence type="ECO:0000256" key="4">
    <source>
        <dbReference type="ARBA" id="ARBA00022833"/>
    </source>
</evidence>
<name>A0A3E1KAA2_9GAMM</name>
<dbReference type="OrthoDB" id="9810445at2"/>
<dbReference type="GO" id="GO:0004222">
    <property type="term" value="F:metalloendopeptidase activity"/>
    <property type="evidence" value="ECO:0007669"/>
    <property type="project" value="InterPro"/>
</dbReference>
<evidence type="ECO:0000256" key="6">
    <source>
        <dbReference type="RuleBase" id="RU003983"/>
    </source>
</evidence>
<dbReference type="GO" id="GO:0016020">
    <property type="term" value="C:membrane"/>
    <property type="evidence" value="ECO:0007669"/>
    <property type="project" value="TreeGrafter"/>
</dbReference>
<keyword evidence="10" id="KW-1185">Reference proteome</keyword>
<dbReference type="AlphaFoldDB" id="A0A3E1KAA2"/>
<evidence type="ECO:0000256" key="5">
    <source>
        <dbReference type="ARBA" id="ARBA00023049"/>
    </source>
</evidence>
<dbReference type="InterPro" id="IPR051156">
    <property type="entry name" value="Mito/Outer_Membr_Metalloprot"/>
</dbReference>
<dbReference type="GO" id="GO:0046872">
    <property type="term" value="F:metal ion binding"/>
    <property type="evidence" value="ECO:0007669"/>
    <property type="project" value="UniProtKB-KW"/>
</dbReference>
<keyword evidence="4 6" id="KW-0862">Zinc</keyword>
<proteinExistence type="inferred from homology"/>
<dbReference type="Gene3D" id="3.30.2010.10">
    <property type="entry name" value="Metalloproteases ('zincins'), catalytic domain"/>
    <property type="match status" value="1"/>
</dbReference>
<protein>
    <submittedName>
        <fullName evidence="9">Peptidase M48</fullName>
    </submittedName>
</protein>
<dbReference type="PROSITE" id="PS51257">
    <property type="entry name" value="PROKAR_LIPOPROTEIN"/>
    <property type="match status" value="1"/>
</dbReference>
<sequence>MQRLASITAVLLLLAGCATNPVTGEREFNLYGENWERQVGEQQYAPMRQAQGGDLVIDRSVVDYVQSVGQRVAQHADRELPYEFQVINSSVPNAWALPAGKIAVNRGLLTELGSEAELAAVLGHEVVHAAASHSAQSASRAALAQGAVILGSVAVGAATEDDQYTQVALLGGMLGAQLIQQRYSRDAERESDYYGMHYMKRAGYDPAAAVDLQETFVRLSENRQQGWLNGLFASHPPSPERVENNRETADELGRGGRIGREEYQEQMAYLQRLQPAYEAHDQGRKALQEGNADEALRKAEEAISIEDGEALFYALRGDALATRKDFGAAERAFTEALQRDSTWFYHHLRRGMVREERSRWSGARADLQASLELLQTADGHLHLGNVERASGNRQQAIEHYKTAAQSDTPAGQKARQHLVDMGVAEPAQQ</sequence>
<feature type="chain" id="PRO_5017752257" evidence="7">
    <location>
        <begin position="21"/>
        <end position="429"/>
    </location>
</feature>
<reference evidence="9 10" key="1">
    <citation type="submission" date="2018-08" db="EMBL/GenBank/DDBJ databases">
        <title>Wenzhouxiangella salilacus sp. nov., a novel bacterium isolated from a saline lake in Xinjiang Province, China.</title>
        <authorList>
            <person name="Han S."/>
        </authorList>
    </citation>
    <scope>NUCLEOTIDE SEQUENCE [LARGE SCALE GENOMIC DNA]</scope>
    <source>
        <strain evidence="9 10">XDB06</strain>
    </source>
</reference>
<evidence type="ECO:0000256" key="1">
    <source>
        <dbReference type="ARBA" id="ARBA00022670"/>
    </source>
</evidence>
<dbReference type="SUPFAM" id="SSF48452">
    <property type="entry name" value="TPR-like"/>
    <property type="match status" value="1"/>
</dbReference>
<dbReference type="Pfam" id="PF01435">
    <property type="entry name" value="Peptidase_M48"/>
    <property type="match status" value="1"/>
</dbReference>
<dbReference type="InterPro" id="IPR019734">
    <property type="entry name" value="TPR_rpt"/>
</dbReference>
<comment type="similarity">
    <text evidence="6">Belongs to the peptidase M48 family.</text>
</comment>
<dbReference type="PANTHER" id="PTHR22726">
    <property type="entry name" value="METALLOENDOPEPTIDASE OMA1"/>
    <property type="match status" value="1"/>
</dbReference>